<feature type="domain" description="Bacterial Ig-like" evidence="3">
    <location>
        <begin position="404"/>
        <end position="489"/>
    </location>
</feature>
<dbReference type="Pfam" id="PF17936">
    <property type="entry name" value="Big_6"/>
    <property type="match status" value="1"/>
</dbReference>
<feature type="compositionally biased region" description="Low complexity" evidence="1">
    <location>
        <begin position="150"/>
        <end position="194"/>
    </location>
</feature>
<dbReference type="NCBIfam" id="NF033510">
    <property type="entry name" value="Ca_tandemer"/>
    <property type="match status" value="3"/>
</dbReference>
<evidence type="ECO:0000259" key="4">
    <source>
        <dbReference type="Pfam" id="PF22783"/>
    </source>
</evidence>
<dbReference type="Gene3D" id="2.60.40.10">
    <property type="entry name" value="Immunoglobulins"/>
    <property type="match status" value="1"/>
</dbReference>
<feature type="domain" description="Biofilm-associated protein BapA-like prefix-like" evidence="4">
    <location>
        <begin position="3"/>
        <end position="122"/>
    </location>
</feature>
<dbReference type="NCBIfam" id="NF033677">
    <property type="entry name" value="biofilm_BapA_N"/>
    <property type="match status" value="1"/>
</dbReference>
<accession>A0A379T6R8</accession>
<name>A0A379T6R8_SALER</name>
<feature type="domain" description="Bacterial Ig" evidence="2">
    <location>
        <begin position="200"/>
        <end position="280"/>
    </location>
</feature>
<dbReference type="InterPro" id="IPR044016">
    <property type="entry name" value="Big_13"/>
</dbReference>
<dbReference type="EMBL" id="UGXG01000002">
    <property type="protein sequence ID" value="SUG46308.1"/>
    <property type="molecule type" value="Genomic_DNA"/>
</dbReference>
<dbReference type="Pfam" id="PF22783">
    <property type="entry name" value="BapA_N"/>
    <property type="match status" value="1"/>
</dbReference>
<gene>
    <name evidence="5" type="primary">STY2875</name>
    <name evidence="5" type="ORF">NCTC8297_01523</name>
</gene>
<proteinExistence type="predicted"/>
<evidence type="ECO:0000259" key="3">
    <source>
        <dbReference type="Pfam" id="PF19077"/>
    </source>
</evidence>
<evidence type="ECO:0000259" key="2">
    <source>
        <dbReference type="Pfam" id="PF17936"/>
    </source>
</evidence>
<dbReference type="InterPro" id="IPR048051">
    <property type="entry name" value="BapA-like_prefix-like"/>
</dbReference>
<protein>
    <submittedName>
        <fullName evidence="5">Large repetitive protein</fullName>
    </submittedName>
</protein>
<reference evidence="5 6" key="1">
    <citation type="submission" date="2018-06" db="EMBL/GenBank/DDBJ databases">
        <authorList>
            <consortium name="Pathogen Informatics"/>
            <person name="Doyle S."/>
        </authorList>
    </citation>
    <scope>NUCLEOTIDE SEQUENCE [LARGE SCALE GENOMIC DNA]</scope>
    <source>
        <strain evidence="5 6">NCTC8297</strain>
    </source>
</reference>
<dbReference type="InterPro" id="IPR041498">
    <property type="entry name" value="Big_6"/>
</dbReference>
<feature type="domain" description="Bacterial Ig-like" evidence="3">
    <location>
        <begin position="300"/>
        <end position="385"/>
    </location>
</feature>
<dbReference type="AlphaFoldDB" id="A0A379T6R8"/>
<dbReference type="InterPro" id="IPR013783">
    <property type="entry name" value="Ig-like_fold"/>
</dbReference>
<feature type="region of interest" description="Disordered" evidence="1">
    <location>
        <begin position="138"/>
        <end position="203"/>
    </location>
</feature>
<dbReference type="Gene3D" id="3.30.420.430">
    <property type="match status" value="2"/>
</dbReference>
<evidence type="ECO:0000313" key="6">
    <source>
        <dbReference type="Proteomes" id="UP000254741"/>
    </source>
</evidence>
<dbReference type="Proteomes" id="UP000254741">
    <property type="component" value="Unassembled WGS sequence"/>
</dbReference>
<evidence type="ECO:0000256" key="1">
    <source>
        <dbReference type="SAM" id="MobiDB-lite"/>
    </source>
</evidence>
<dbReference type="Pfam" id="PF19077">
    <property type="entry name" value="Big_13"/>
    <property type="match status" value="2"/>
</dbReference>
<organism evidence="5 6">
    <name type="scientific">Salmonella enterica subsp. arizonae</name>
    <dbReference type="NCBI Taxonomy" id="59203"/>
    <lineage>
        <taxon>Bacteria</taxon>
        <taxon>Pseudomonadati</taxon>
        <taxon>Pseudomonadota</taxon>
        <taxon>Gammaproteobacteria</taxon>
        <taxon>Enterobacterales</taxon>
        <taxon>Enterobacteriaceae</taxon>
        <taxon>Salmonella</taxon>
    </lineage>
</organism>
<sequence>MRLLAVVSKLTGVSTTVESSAVTLKAPSIVKLSVARDEISQLTRINQDLMVTLHSGETITIKNFYVTNDLGASQLVLAESDGTLWWVENPQAGLHFEQIADINELLVTSGASHETGGAVWPWVLAGAVAAGGIAAIASSGSGDSHHSDSDNPLPDNTNPGGNPPDNTNPDGNPPDNDNPGGTNPDGNNPDSSNPVDTTPPLAPSELLISADGKMVSGQAEAGSTITIKDPSGNVVGEGKTDSNGKFSIDLTTPQLSGEQLTVTATDDAGNTGPSATIDAPNIPFPDTPIITAAIDNADPLTGTLSNNQFTNDSTPTLEGTGSAGAVIHIYANGQEIGTTTVDASGNWRFSITNALTDGENRFTAIATNVKGESSESASFTLTIDTLSPDAPIVELITDNTGLLTGPLQNNDRTDEAKPLFSGQGEPGNTITIKEGSTIIGSATVDENGRWTFMPTTPLSDGEHTFTVEQSDQAGNVSRVTTTPTIIVDTTPP</sequence>
<feature type="region of interest" description="Disordered" evidence="1">
    <location>
        <begin position="222"/>
        <end position="246"/>
    </location>
</feature>
<evidence type="ECO:0000313" key="5">
    <source>
        <dbReference type="EMBL" id="SUG46308.1"/>
    </source>
</evidence>